<evidence type="ECO:0000256" key="1">
    <source>
        <dbReference type="SAM" id="MobiDB-lite"/>
    </source>
</evidence>
<protein>
    <submittedName>
        <fullName evidence="2">Uncharacterized protein</fullName>
    </submittedName>
</protein>
<dbReference type="Proteomes" id="UP001642360">
    <property type="component" value="Unassembled WGS sequence"/>
</dbReference>
<gene>
    <name evidence="2" type="ORF">ILEXP_LOCUS20343</name>
</gene>
<feature type="compositionally biased region" description="Basic and acidic residues" evidence="1">
    <location>
        <begin position="1"/>
        <end position="17"/>
    </location>
</feature>
<proteinExistence type="predicted"/>
<evidence type="ECO:0000313" key="2">
    <source>
        <dbReference type="EMBL" id="CAK9152144.1"/>
    </source>
</evidence>
<dbReference type="AlphaFoldDB" id="A0ABC8S4I9"/>
<accession>A0ABC8S4I9</accession>
<organism evidence="2 3">
    <name type="scientific">Ilex paraguariensis</name>
    <name type="common">yerba mate</name>
    <dbReference type="NCBI Taxonomy" id="185542"/>
    <lineage>
        <taxon>Eukaryota</taxon>
        <taxon>Viridiplantae</taxon>
        <taxon>Streptophyta</taxon>
        <taxon>Embryophyta</taxon>
        <taxon>Tracheophyta</taxon>
        <taxon>Spermatophyta</taxon>
        <taxon>Magnoliopsida</taxon>
        <taxon>eudicotyledons</taxon>
        <taxon>Gunneridae</taxon>
        <taxon>Pentapetalae</taxon>
        <taxon>asterids</taxon>
        <taxon>campanulids</taxon>
        <taxon>Aquifoliales</taxon>
        <taxon>Aquifoliaceae</taxon>
        <taxon>Ilex</taxon>
    </lineage>
</organism>
<evidence type="ECO:0000313" key="3">
    <source>
        <dbReference type="Proteomes" id="UP001642360"/>
    </source>
</evidence>
<sequence length="116" mass="13134">MRSESRSPAVRDTEFRGHSRASSFGQAKFMVDLPGIEQIWFLNAVVLYLYICLISSSTKESEIPAQVTLPLKPKVQDYAAGKEKCCCIIQWRRLNGEMFFYGLEDVVEKLVFGGCC</sequence>
<keyword evidence="3" id="KW-1185">Reference proteome</keyword>
<feature type="region of interest" description="Disordered" evidence="1">
    <location>
        <begin position="1"/>
        <end position="21"/>
    </location>
</feature>
<dbReference type="EMBL" id="CAUOFW020002222">
    <property type="protein sequence ID" value="CAK9152144.1"/>
    <property type="molecule type" value="Genomic_DNA"/>
</dbReference>
<name>A0ABC8S4I9_9AQUA</name>
<comment type="caution">
    <text evidence="2">The sequence shown here is derived from an EMBL/GenBank/DDBJ whole genome shotgun (WGS) entry which is preliminary data.</text>
</comment>
<reference evidence="2 3" key="1">
    <citation type="submission" date="2024-02" db="EMBL/GenBank/DDBJ databases">
        <authorList>
            <person name="Vignale AGUSTIN F."/>
            <person name="Sosa J E."/>
            <person name="Modenutti C."/>
        </authorList>
    </citation>
    <scope>NUCLEOTIDE SEQUENCE [LARGE SCALE GENOMIC DNA]</scope>
</reference>